<protein>
    <submittedName>
        <fullName evidence="1">Pentatricopeptide repeat-containing protein</fullName>
    </submittedName>
</protein>
<evidence type="ECO:0000313" key="2">
    <source>
        <dbReference type="Proteomes" id="UP001604336"/>
    </source>
</evidence>
<dbReference type="EMBL" id="JBFOLK010000002">
    <property type="protein sequence ID" value="KAL2531511.1"/>
    <property type="molecule type" value="Genomic_DNA"/>
</dbReference>
<reference evidence="2" key="1">
    <citation type="submission" date="2024-07" db="EMBL/GenBank/DDBJ databases">
        <title>Two chromosome-level genome assemblies of Korean endemic species Abeliophyllum distichum and Forsythia ovata (Oleaceae).</title>
        <authorList>
            <person name="Jang H."/>
        </authorList>
    </citation>
    <scope>NUCLEOTIDE SEQUENCE [LARGE SCALE GENOMIC DNA]</scope>
</reference>
<organism evidence="1 2">
    <name type="scientific">Abeliophyllum distichum</name>
    <dbReference type="NCBI Taxonomy" id="126358"/>
    <lineage>
        <taxon>Eukaryota</taxon>
        <taxon>Viridiplantae</taxon>
        <taxon>Streptophyta</taxon>
        <taxon>Embryophyta</taxon>
        <taxon>Tracheophyta</taxon>
        <taxon>Spermatophyta</taxon>
        <taxon>Magnoliopsida</taxon>
        <taxon>eudicotyledons</taxon>
        <taxon>Gunneridae</taxon>
        <taxon>Pentapetalae</taxon>
        <taxon>asterids</taxon>
        <taxon>lamiids</taxon>
        <taxon>Lamiales</taxon>
        <taxon>Oleaceae</taxon>
        <taxon>Forsythieae</taxon>
        <taxon>Abeliophyllum</taxon>
    </lineage>
</organism>
<keyword evidence="2" id="KW-1185">Reference proteome</keyword>
<comment type="caution">
    <text evidence="1">The sequence shown here is derived from an EMBL/GenBank/DDBJ whole genome shotgun (WGS) entry which is preliminary data.</text>
</comment>
<proteinExistence type="predicted"/>
<accession>A0ABD1V2H6</accession>
<name>A0ABD1V2H6_9LAMI</name>
<dbReference type="AlphaFoldDB" id="A0ABD1V2H6"/>
<dbReference type="Proteomes" id="UP001604336">
    <property type="component" value="Unassembled WGS sequence"/>
</dbReference>
<sequence length="125" mass="14615">MAYVSGIAAIKNLRLTHSSSLRQYKFLATPKSNKLKVKSCAIEELKRMTLEHSDVLEEMNDKLLACVLQLVLMYFSQEGRDFWCTLEVFEWLQKENRVDKETIELMVPIMCSRMQRGTTTKIQKH</sequence>
<evidence type="ECO:0000313" key="1">
    <source>
        <dbReference type="EMBL" id="KAL2531511.1"/>
    </source>
</evidence>
<dbReference type="PANTHER" id="PTHR47880:SF1">
    <property type="entry name" value="OS05G0353300 PROTEIN"/>
    <property type="match status" value="1"/>
</dbReference>
<gene>
    <name evidence="1" type="ORF">Adt_04862</name>
</gene>
<dbReference type="PANTHER" id="PTHR47880">
    <property type="entry name" value="OS05G0353300 PROTEIN"/>
    <property type="match status" value="1"/>
</dbReference>